<dbReference type="GO" id="GO:0046464">
    <property type="term" value="P:acylglycerol catabolic process"/>
    <property type="evidence" value="ECO:0007669"/>
    <property type="project" value="TreeGrafter"/>
</dbReference>
<dbReference type="PRINTS" id="PR00412">
    <property type="entry name" value="EPOXHYDRLASE"/>
</dbReference>
<dbReference type="GO" id="GO:0016020">
    <property type="term" value="C:membrane"/>
    <property type="evidence" value="ECO:0007669"/>
    <property type="project" value="TreeGrafter"/>
</dbReference>
<dbReference type="Proteomes" id="UP000646244">
    <property type="component" value="Unassembled WGS sequence"/>
</dbReference>
<feature type="domain" description="AB hydrolase-1" evidence="1">
    <location>
        <begin position="68"/>
        <end position="300"/>
    </location>
</feature>
<evidence type="ECO:0000313" key="3">
    <source>
        <dbReference type="Proteomes" id="UP000646244"/>
    </source>
</evidence>
<dbReference type="PANTHER" id="PTHR43798:SF33">
    <property type="entry name" value="HYDROLASE, PUTATIVE (AFU_ORTHOLOGUE AFUA_2G14860)-RELATED"/>
    <property type="match status" value="1"/>
</dbReference>
<dbReference type="InterPro" id="IPR000639">
    <property type="entry name" value="Epox_hydrolase-like"/>
</dbReference>
<accession>A0A918T9Z3</accession>
<dbReference type="EMBL" id="BMVB01000001">
    <property type="protein sequence ID" value="GHC34075.1"/>
    <property type="molecule type" value="Genomic_DNA"/>
</dbReference>
<dbReference type="GO" id="GO:0047372">
    <property type="term" value="F:monoacylglycerol lipase activity"/>
    <property type="evidence" value="ECO:0007669"/>
    <property type="project" value="TreeGrafter"/>
</dbReference>
<gene>
    <name evidence="2" type="ORF">GCM10010507_03460</name>
</gene>
<reference evidence="2" key="2">
    <citation type="submission" date="2020-09" db="EMBL/GenBank/DDBJ databases">
        <authorList>
            <person name="Sun Q."/>
            <person name="Ohkuma M."/>
        </authorList>
    </citation>
    <scope>NUCLEOTIDE SEQUENCE</scope>
    <source>
        <strain evidence="2">JCM 4633</strain>
    </source>
</reference>
<reference evidence="2" key="1">
    <citation type="journal article" date="2014" name="Int. J. Syst. Evol. Microbiol.">
        <title>Complete genome sequence of Corynebacterium casei LMG S-19264T (=DSM 44701T), isolated from a smear-ripened cheese.</title>
        <authorList>
            <consortium name="US DOE Joint Genome Institute (JGI-PGF)"/>
            <person name="Walter F."/>
            <person name="Albersmeier A."/>
            <person name="Kalinowski J."/>
            <person name="Ruckert C."/>
        </authorList>
    </citation>
    <scope>NUCLEOTIDE SEQUENCE</scope>
    <source>
        <strain evidence="2">JCM 4633</strain>
    </source>
</reference>
<name>A0A918T9Z3_STRCJ</name>
<dbReference type="Pfam" id="PF00561">
    <property type="entry name" value="Abhydrolase_1"/>
    <property type="match status" value="1"/>
</dbReference>
<dbReference type="InterPro" id="IPR050266">
    <property type="entry name" value="AB_hydrolase_sf"/>
</dbReference>
<dbReference type="InterPro" id="IPR000073">
    <property type="entry name" value="AB_hydrolase_1"/>
</dbReference>
<dbReference type="AlphaFoldDB" id="A0A918T9Z3"/>
<dbReference type="PANTHER" id="PTHR43798">
    <property type="entry name" value="MONOACYLGLYCEROL LIPASE"/>
    <property type="match status" value="1"/>
</dbReference>
<dbReference type="InterPro" id="IPR029058">
    <property type="entry name" value="AB_hydrolase_fold"/>
</dbReference>
<comment type="caution">
    <text evidence="2">The sequence shown here is derived from an EMBL/GenBank/DDBJ whole genome shotgun (WGS) entry which is preliminary data.</text>
</comment>
<dbReference type="SUPFAM" id="SSF53474">
    <property type="entry name" value="alpha/beta-Hydrolases"/>
    <property type="match status" value="1"/>
</dbReference>
<organism evidence="2 3">
    <name type="scientific">Streptomyces cinnamoneus</name>
    <name type="common">Streptoverticillium cinnamoneum</name>
    <dbReference type="NCBI Taxonomy" id="53446"/>
    <lineage>
        <taxon>Bacteria</taxon>
        <taxon>Bacillati</taxon>
        <taxon>Actinomycetota</taxon>
        <taxon>Actinomycetes</taxon>
        <taxon>Kitasatosporales</taxon>
        <taxon>Streptomycetaceae</taxon>
        <taxon>Streptomyces</taxon>
        <taxon>Streptomyces cinnamoneus group</taxon>
    </lineage>
</organism>
<dbReference type="Gene3D" id="3.40.50.1820">
    <property type="entry name" value="alpha/beta hydrolase"/>
    <property type="match status" value="1"/>
</dbReference>
<proteinExistence type="predicted"/>
<evidence type="ECO:0000313" key="2">
    <source>
        <dbReference type="EMBL" id="GHC34075.1"/>
    </source>
</evidence>
<sequence length="345" mass="37816">MFPLARSVGRGGSNVPPWFSFPLVKSPHERRPAVPTRSALLEEVVPLTLDGYAYSGRVVHQPNARMAPVVLVGGAFQRQNAWGRLEQGFLESASVITVDLPGWGGADRLPARYGFDFLARALDQLLSKVAPSPVNVLGGSYGSAVVHQWVRDHPGRAERMGLVGTMSHLADHVRARVEDTLRMAEKGRHAEFVECVVETMVCTSPRVTVTRRPTIVRCLSRALHDMTADDLAKYEDNSLRLLASPRLPAGPAVRVPALVTTGEHDPLSTPALSREAASRLADARFTTVKDADHLVHLERPAEVVDLMTRFFSGEPLVGLDYCHAVERVRPRTMNTLPSPRPSNEP</sequence>
<protein>
    <recommendedName>
        <fullName evidence="1">AB hydrolase-1 domain-containing protein</fullName>
    </recommendedName>
</protein>
<evidence type="ECO:0000259" key="1">
    <source>
        <dbReference type="Pfam" id="PF00561"/>
    </source>
</evidence>